<dbReference type="InParanoid" id="D7G1E1"/>
<evidence type="ECO:0000313" key="5">
    <source>
        <dbReference type="Proteomes" id="UP000002630"/>
    </source>
</evidence>
<keyword evidence="1" id="KW-0677">Repeat</keyword>
<feature type="repeat" description="ANK" evidence="3">
    <location>
        <begin position="137"/>
        <end position="163"/>
    </location>
</feature>
<evidence type="ECO:0000256" key="1">
    <source>
        <dbReference type="ARBA" id="ARBA00022737"/>
    </source>
</evidence>
<dbReference type="PANTHER" id="PTHR24123">
    <property type="entry name" value="ANKYRIN REPEAT-CONTAINING"/>
    <property type="match status" value="1"/>
</dbReference>
<name>D7G1E1_ECTSI</name>
<dbReference type="Proteomes" id="UP000002630">
    <property type="component" value="Unassembled WGS sequence"/>
</dbReference>
<organism evidence="4 5">
    <name type="scientific">Ectocarpus siliculosus</name>
    <name type="common">Brown alga</name>
    <name type="synonym">Conferva siliculosa</name>
    <dbReference type="NCBI Taxonomy" id="2880"/>
    <lineage>
        <taxon>Eukaryota</taxon>
        <taxon>Sar</taxon>
        <taxon>Stramenopiles</taxon>
        <taxon>Ochrophyta</taxon>
        <taxon>PX clade</taxon>
        <taxon>Phaeophyceae</taxon>
        <taxon>Ectocarpales</taxon>
        <taxon>Ectocarpaceae</taxon>
        <taxon>Ectocarpus</taxon>
    </lineage>
</organism>
<keyword evidence="5" id="KW-1185">Reference proteome</keyword>
<dbReference type="SUPFAM" id="SSF48403">
    <property type="entry name" value="Ankyrin repeat"/>
    <property type="match status" value="1"/>
</dbReference>
<dbReference type="InterPro" id="IPR036770">
    <property type="entry name" value="Ankyrin_rpt-contain_sf"/>
</dbReference>
<evidence type="ECO:0000256" key="2">
    <source>
        <dbReference type="ARBA" id="ARBA00023043"/>
    </source>
</evidence>
<reference evidence="4 5" key="1">
    <citation type="journal article" date="2010" name="Nature">
        <title>The Ectocarpus genome and the independent evolution of multicellularity in brown algae.</title>
        <authorList>
            <person name="Cock J.M."/>
            <person name="Sterck L."/>
            <person name="Rouze P."/>
            <person name="Scornet D."/>
            <person name="Allen A.E."/>
            <person name="Amoutzias G."/>
            <person name="Anthouard V."/>
            <person name="Artiguenave F."/>
            <person name="Aury J.M."/>
            <person name="Badger J.H."/>
            <person name="Beszteri B."/>
            <person name="Billiau K."/>
            <person name="Bonnet E."/>
            <person name="Bothwell J.H."/>
            <person name="Bowler C."/>
            <person name="Boyen C."/>
            <person name="Brownlee C."/>
            <person name="Carrano C.J."/>
            <person name="Charrier B."/>
            <person name="Cho G.Y."/>
            <person name="Coelho S.M."/>
            <person name="Collen J."/>
            <person name="Corre E."/>
            <person name="Da Silva C."/>
            <person name="Delage L."/>
            <person name="Delaroque N."/>
            <person name="Dittami S.M."/>
            <person name="Doulbeau S."/>
            <person name="Elias M."/>
            <person name="Farnham G."/>
            <person name="Gachon C.M."/>
            <person name="Gschloessl B."/>
            <person name="Heesch S."/>
            <person name="Jabbari K."/>
            <person name="Jubin C."/>
            <person name="Kawai H."/>
            <person name="Kimura K."/>
            <person name="Kloareg B."/>
            <person name="Kupper F.C."/>
            <person name="Lang D."/>
            <person name="Le Bail A."/>
            <person name="Leblanc C."/>
            <person name="Lerouge P."/>
            <person name="Lohr M."/>
            <person name="Lopez P.J."/>
            <person name="Martens C."/>
            <person name="Maumus F."/>
            <person name="Michel G."/>
            <person name="Miranda-Saavedra D."/>
            <person name="Morales J."/>
            <person name="Moreau H."/>
            <person name="Motomura T."/>
            <person name="Nagasato C."/>
            <person name="Napoli C.A."/>
            <person name="Nelson D.R."/>
            <person name="Nyvall-Collen P."/>
            <person name="Peters A.F."/>
            <person name="Pommier C."/>
            <person name="Potin P."/>
            <person name="Poulain J."/>
            <person name="Quesneville H."/>
            <person name="Read B."/>
            <person name="Rensing S.A."/>
            <person name="Ritter A."/>
            <person name="Rousvoal S."/>
            <person name="Samanta M."/>
            <person name="Samson G."/>
            <person name="Schroeder D.C."/>
            <person name="Segurens B."/>
            <person name="Strittmatter M."/>
            <person name="Tonon T."/>
            <person name="Tregear J.W."/>
            <person name="Valentin K."/>
            <person name="von Dassow P."/>
            <person name="Yamagishi T."/>
            <person name="Van de Peer Y."/>
            <person name="Wincker P."/>
        </authorList>
    </citation>
    <scope>NUCLEOTIDE SEQUENCE [LARGE SCALE GENOMIC DNA]</scope>
    <source>
        <strain evidence="5">Ec32 / CCAP1310/4</strain>
    </source>
</reference>
<dbReference type="Pfam" id="PF12796">
    <property type="entry name" value="Ank_2"/>
    <property type="match status" value="2"/>
</dbReference>
<feature type="repeat" description="ANK" evidence="3">
    <location>
        <begin position="104"/>
        <end position="136"/>
    </location>
</feature>
<dbReference type="eggNOG" id="KOG4177">
    <property type="taxonomic scope" value="Eukaryota"/>
</dbReference>
<dbReference type="InterPro" id="IPR051165">
    <property type="entry name" value="Multifunctional_ANK_Repeat"/>
</dbReference>
<evidence type="ECO:0000256" key="3">
    <source>
        <dbReference type="PROSITE-ProRule" id="PRU00023"/>
    </source>
</evidence>
<proteinExistence type="predicted"/>
<protein>
    <submittedName>
        <fullName evidence="4">Similar to ankyrin 2,3/unc44</fullName>
    </submittedName>
</protein>
<dbReference type="PANTHER" id="PTHR24123:SF141">
    <property type="entry name" value="ANKYRIN 2, ISOFORM U"/>
    <property type="match status" value="1"/>
</dbReference>
<dbReference type="PROSITE" id="PS50297">
    <property type="entry name" value="ANK_REP_REGION"/>
    <property type="match status" value="2"/>
</dbReference>
<dbReference type="EMBL" id="FN649760">
    <property type="protein sequence ID" value="CBJ33251.1"/>
    <property type="molecule type" value="Genomic_DNA"/>
</dbReference>
<dbReference type="SMART" id="SM00248">
    <property type="entry name" value="ANK"/>
    <property type="match status" value="7"/>
</dbReference>
<dbReference type="OrthoDB" id="59416at2759"/>
<sequence length="378" mass="41136">MDQEGIGPLHSACLDADFMTLEVLLKRGEYDVEARTRTCGYTPLLLAMPYGLRSKKLLLSFGCNVNAKDFRGRTAIMHAAFHGSLEMMELLIDEVGDIHSTDKDGDTLLELVIRSKHLGALRLLLDRGVCVNSFDHMGFVPLHAALVHGGVPATKMLVNAGADPFPGTVYSARGPQCPVSPLSNAASNGNADVVRFLVERVGLVNCGGDEEGRRALTRAAEVGHVDVIWALSSPFGGGHRECIQFLISRYDRGKDDADSEGRTIVASAIKGLMYIEVQWLLEKGIDVSYCPVILDVIQTLNQDELDGEGYKRFKAAIYALYRAPAVQSVSWGWVVVKFKTCAKKIESRGLGQRLHGAGGGQGGWFCEASSGLPREWTR</sequence>
<dbReference type="Gene3D" id="1.25.40.20">
    <property type="entry name" value="Ankyrin repeat-containing domain"/>
    <property type="match status" value="2"/>
</dbReference>
<dbReference type="PROSITE" id="PS50088">
    <property type="entry name" value="ANK_REPEAT"/>
    <property type="match status" value="3"/>
</dbReference>
<feature type="repeat" description="ANK" evidence="3">
    <location>
        <begin position="71"/>
        <end position="103"/>
    </location>
</feature>
<keyword evidence="2 3" id="KW-0040">ANK repeat</keyword>
<dbReference type="InterPro" id="IPR002110">
    <property type="entry name" value="Ankyrin_rpt"/>
</dbReference>
<dbReference type="STRING" id="2880.D7G1E1"/>
<dbReference type="AlphaFoldDB" id="D7G1E1"/>
<accession>D7G1E1</accession>
<gene>
    <name evidence="4" type="ORF">Esi_0448_0017</name>
</gene>
<evidence type="ECO:0000313" key="4">
    <source>
        <dbReference type="EMBL" id="CBJ33251.1"/>
    </source>
</evidence>